<gene>
    <name evidence="1" type="ORF">INT46_009325</name>
</gene>
<protein>
    <submittedName>
        <fullName evidence="1">Uncharacterized protein</fullName>
    </submittedName>
</protein>
<evidence type="ECO:0000313" key="1">
    <source>
        <dbReference type="EMBL" id="KAG2192919.1"/>
    </source>
</evidence>
<organism evidence="1 2">
    <name type="scientific">Mucor plumbeus</name>
    <dbReference type="NCBI Taxonomy" id="97098"/>
    <lineage>
        <taxon>Eukaryota</taxon>
        <taxon>Fungi</taxon>
        <taxon>Fungi incertae sedis</taxon>
        <taxon>Mucoromycota</taxon>
        <taxon>Mucoromycotina</taxon>
        <taxon>Mucoromycetes</taxon>
        <taxon>Mucorales</taxon>
        <taxon>Mucorineae</taxon>
        <taxon>Mucoraceae</taxon>
        <taxon>Mucor</taxon>
    </lineage>
</organism>
<evidence type="ECO:0000313" key="2">
    <source>
        <dbReference type="Proteomes" id="UP000650833"/>
    </source>
</evidence>
<name>A0A8H7QIM2_9FUNG</name>
<accession>A0A8H7QIM2</accession>
<dbReference type="Proteomes" id="UP000650833">
    <property type="component" value="Unassembled WGS sequence"/>
</dbReference>
<dbReference type="AlphaFoldDB" id="A0A8H7QIM2"/>
<dbReference type="OrthoDB" id="167809at2759"/>
<keyword evidence="2" id="KW-1185">Reference proteome</keyword>
<dbReference type="EMBL" id="JAEPRC010000687">
    <property type="protein sequence ID" value="KAG2192919.1"/>
    <property type="molecule type" value="Genomic_DNA"/>
</dbReference>
<comment type="caution">
    <text evidence="1">The sequence shown here is derived from an EMBL/GenBank/DDBJ whole genome shotgun (WGS) entry which is preliminary data.</text>
</comment>
<proteinExistence type="predicted"/>
<sequence length="47" mass="5254">MKAEAWIIYSANVILVDLSTNESGFDVFVLIDASCTFTNPIREAAWM</sequence>
<reference evidence="1" key="1">
    <citation type="submission" date="2020-12" db="EMBL/GenBank/DDBJ databases">
        <title>Metabolic potential, ecology and presence of endohyphal bacteria is reflected in genomic diversity of Mucoromycotina.</title>
        <authorList>
            <person name="Muszewska A."/>
            <person name="Okrasinska A."/>
            <person name="Steczkiewicz K."/>
            <person name="Drgas O."/>
            <person name="Orlowska M."/>
            <person name="Perlinska-Lenart U."/>
            <person name="Aleksandrzak-Piekarczyk T."/>
            <person name="Szatraj K."/>
            <person name="Zielenkiewicz U."/>
            <person name="Pilsyk S."/>
            <person name="Malc E."/>
            <person name="Mieczkowski P."/>
            <person name="Kruszewska J.S."/>
            <person name="Biernat P."/>
            <person name="Pawlowska J."/>
        </authorList>
    </citation>
    <scope>NUCLEOTIDE SEQUENCE</scope>
    <source>
        <strain evidence="1">CBS 226.32</strain>
    </source>
</reference>